<keyword evidence="2" id="KW-1185">Reference proteome</keyword>
<organism evidence="1 2">
    <name type="scientific">Capnocytophaga canis</name>
    <dbReference type="NCBI Taxonomy" id="1848903"/>
    <lineage>
        <taxon>Bacteria</taxon>
        <taxon>Pseudomonadati</taxon>
        <taxon>Bacteroidota</taxon>
        <taxon>Flavobacteriia</taxon>
        <taxon>Flavobacteriales</taxon>
        <taxon>Flavobacteriaceae</taxon>
        <taxon>Capnocytophaga</taxon>
    </lineage>
</organism>
<dbReference type="PROSITE" id="PS51257">
    <property type="entry name" value="PROKAR_LIPOPROTEIN"/>
    <property type="match status" value="1"/>
</dbReference>
<evidence type="ECO:0000313" key="1">
    <source>
        <dbReference type="EMBL" id="CEN43360.1"/>
    </source>
</evidence>
<name>A0A0B7HVH7_9FLAO</name>
<reference evidence="1 2" key="1">
    <citation type="submission" date="2015-01" db="EMBL/GenBank/DDBJ databases">
        <authorList>
            <person name="Xiang T."/>
            <person name="Song Y."/>
            <person name="Huang L."/>
            <person name="Wang B."/>
            <person name="Wu P."/>
        </authorList>
    </citation>
    <scope>NUCLEOTIDE SEQUENCE [LARGE SCALE GENOMIC DNA]</scope>
    <source>
        <strain evidence="1 2">CcD38</strain>
    </source>
</reference>
<protein>
    <submittedName>
        <fullName evidence="1">Putative liporotein</fullName>
    </submittedName>
</protein>
<proteinExistence type="predicted"/>
<accession>A0A0B7HVH7</accession>
<evidence type="ECO:0000313" key="2">
    <source>
        <dbReference type="Proteomes" id="UP000045051"/>
    </source>
</evidence>
<dbReference type="AlphaFoldDB" id="A0A0B7HVH7"/>
<dbReference type="Proteomes" id="UP000045051">
    <property type="component" value="Unassembled WGS sequence"/>
</dbReference>
<gene>
    <name evidence="1" type="ORF">CCAND38_100028</name>
</gene>
<dbReference type="EMBL" id="CDOI01000002">
    <property type="protein sequence ID" value="CEN43360.1"/>
    <property type="molecule type" value="Genomic_DNA"/>
</dbReference>
<sequence>MKTISYFLVAVLLLGACKNTKSNNETESVSTDEQKLIQTLKEQLIASDNPLERIKINVQIADLQFKNASEEDKQKLYYDMTTFNWVELDRINEKESEYLENYYSYRFDDEGEAREPHDSIKQKEKPYLDAGLVFEELGEGLVEIDFPEDFYNKYEKQLSEDYQEYLRLERDATNIAPDAVLILAWEDIADLIVRYEAYAEKYPQNIGLFKMLAGNYEFLQQAFVTGTDNTLIVDENGQLLSELKTEWLRFSKAYPKSPTTKLIQIALAEKQYAEPHIYTLIEKINKAQSVSDDPYMSNKQ</sequence>
<dbReference type="RefSeq" id="WP_042343047.1">
    <property type="nucleotide sequence ID" value="NZ_CDOI01000002.1"/>
</dbReference>